<keyword evidence="7 8" id="KW-0449">Lipoprotein</keyword>
<keyword evidence="4 8" id="KW-0472">Membrane</keyword>
<evidence type="ECO:0000256" key="6">
    <source>
        <dbReference type="ARBA" id="ARBA00023237"/>
    </source>
</evidence>
<evidence type="ECO:0000256" key="3">
    <source>
        <dbReference type="ARBA" id="ARBA00022692"/>
    </source>
</evidence>
<dbReference type="EMBL" id="CP096208">
    <property type="protein sequence ID" value="UPQ81173.1"/>
    <property type="molecule type" value="Genomic_DNA"/>
</dbReference>
<dbReference type="SUPFAM" id="SSF56954">
    <property type="entry name" value="Outer membrane efflux proteins (OEP)"/>
    <property type="match status" value="1"/>
</dbReference>
<keyword evidence="3 8" id="KW-0812">Transmembrane</keyword>
<evidence type="ECO:0000256" key="1">
    <source>
        <dbReference type="ARBA" id="ARBA00007613"/>
    </source>
</evidence>
<evidence type="ECO:0000313" key="9">
    <source>
        <dbReference type="EMBL" id="UPQ81173.1"/>
    </source>
</evidence>
<dbReference type="PANTHER" id="PTHR30203">
    <property type="entry name" value="OUTER MEMBRANE CATION EFFLUX PROTEIN"/>
    <property type="match status" value="1"/>
</dbReference>
<keyword evidence="5 8" id="KW-0564">Palmitate</keyword>
<gene>
    <name evidence="9" type="ORF">M0M42_12045</name>
</gene>
<proteinExistence type="inferred from homology"/>
<dbReference type="InterPro" id="IPR003423">
    <property type="entry name" value="OMP_efflux"/>
</dbReference>
<dbReference type="Proteomes" id="UP000831189">
    <property type="component" value="Chromosome"/>
</dbReference>
<sequence>MPPPPIPGVDAPVAAQWHAPLSHEGRLQSLARWWAQFDDPLLLSLIEDGQDASATLAQALARIAEAQATRVGRDAALMPSLDATVDVSRGRPEIGDPVGTMSSAGLRASWELDLFGANRAASSAAQARFEASLAGWHDARVSIAAEIATTYVDLRACQAQVIQAELDAQSRSETSRLTSLMASRGFQSPAEADLALASAAQGQVTLAERRAQCESLIKSLVALTARNEAELRNQLAGANAHLPEPAHFRVASVPARVLMQRPDLYAAARDVVIASAESVQAQALRWPRMTLSGNIDSSRLSEGGMTTDGTVWSLGPVALTLPLFDGGVRRANAEAARVRYDLAAVIFADRLREAIREIETALVSLHSTAARSDDARRAADGFERSYEAVGAGYRAGTASLFDLEDARRSMVTAQVTLIALQREHVASWIALYRAVGGGWSAEALEEVAGT</sequence>
<organism evidence="9 10">
    <name type="scientific">Pseudomonas knackmussii</name>
    <dbReference type="NCBI Taxonomy" id="65741"/>
    <lineage>
        <taxon>Bacteria</taxon>
        <taxon>Pseudomonadati</taxon>
        <taxon>Pseudomonadota</taxon>
        <taxon>Gammaproteobacteria</taxon>
        <taxon>Pseudomonadales</taxon>
        <taxon>Pseudomonadaceae</taxon>
        <taxon>Pseudomonas</taxon>
    </lineage>
</organism>
<dbReference type="NCBIfam" id="TIGR01845">
    <property type="entry name" value="outer_NodT"/>
    <property type="match status" value="1"/>
</dbReference>
<comment type="subcellular location">
    <subcellularLocation>
        <location evidence="8">Cell outer membrane</location>
        <topology evidence="8">Lipid-anchor</topology>
    </subcellularLocation>
</comment>
<keyword evidence="2 8" id="KW-1134">Transmembrane beta strand</keyword>
<keyword evidence="10" id="KW-1185">Reference proteome</keyword>
<evidence type="ECO:0000256" key="2">
    <source>
        <dbReference type="ARBA" id="ARBA00022452"/>
    </source>
</evidence>
<reference evidence="9 10" key="1">
    <citation type="submission" date="2022-04" db="EMBL/GenBank/DDBJ databases">
        <title>Pseudomonas knackmussii B09-2.</title>
        <authorList>
            <person name="Deng Y."/>
        </authorList>
    </citation>
    <scope>NUCLEOTIDE SEQUENCE [LARGE SCALE GENOMIC DNA]</scope>
    <source>
        <strain evidence="9 10">B09-2</strain>
    </source>
</reference>
<dbReference type="InterPro" id="IPR010131">
    <property type="entry name" value="MdtP/NodT-like"/>
</dbReference>
<dbReference type="Gene3D" id="2.20.200.10">
    <property type="entry name" value="Outer membrane efflux proteins (OEP)"/>
    <property type="match status" value="1"/>
</dbReference>
<dbReference type="PANTHER" id="PTHR30203:SF29">
    <property type="entry name" value="PROTEIN CYAE"/>
    <property type="match status" value="1"/>
</dbReference>
<evidence type="ECO:0000313" key="10">
    <source>
        <dbReference type="Proteomes" id="UP000831189"/>
    </source>
</evidence>
<dbReference type="Gene3D" id="1.20.1600.10">
    <property type="entry name" value="Outer membrane efflux proteins (OEP)"/>
    <property type="match status" value="1"/>
</dbReference>
<protein>
    <submittedName>
        <fullName evidence="9">Efflux transporter outer membrane subunit</fullName>
    </submittedName>
</protein>
<evidence type="ECO:0000256" key="7">
    <source>
        <dbReference type="ARBA" id="ARBA00023288"/>
    </source>
</evidence>
<keyword evidence="6" id="KW-0998">Cell outer membrane</keyword>
<evidence type="ECO:0000256" key="5">
    <source>
        <dbReference type="ARBA" id="ARBA00023139"/>
    </source>
</evidence>
<evidence type="ECO:0000256" key="4">
    <source>
        <dbReference type="ARBA" id="ARBA00023136"/>
    </source>
</evidence>
<accession>A0ABY4KNC8</accession>
<comment type="similarity">
    <text evidence="1 8">Belongs to the outer membrane factor (OMF) (TC 1.B.17) family.</text>
</comment>
<evidence type="ECO:0000256" key="8">
    <source>
        <dbReference type="RuleBase" id="RU362097"/>
    </source>
</evidence>
<name>A0ABY4KNC8_9PSED</name>
<dbReference type="Pfam" id="PF02321">
    <property type="entry name" value="OEP"/>
    <property type="match status" value="2"/>
</dbReference>